<evidence type="ECO:0000313" key="5">
    <source>
        <dbReference type="Proteomes" id="UP000092631"/>
    </source>
</evidence>
<dbReference type="PANTHER" id="PTHR46401">
    <property type="entry name" value="GLYCOSYLTRANSFERASE WBBK-RELATED"/>
    <property type="match status" value="1"/>
</dbReference>
<dbReference type="InterPro" id="IPR001296">
    <property type="entry name" value="Glyco_trans_1"/>
</dbReference>
<dbReference type="RefSeq" id="WP_065538814.1">
    <property type="nucleotide sequence ID" value="NZ_CP015401.2"/>
</dbReference>
<dbReference type="AlphaFoldDB" id="A0A1C7H1K2"/>
<dbReference type="PANTHER" id="PTHR46401:SF2">
    <property type="entry name" value="GLYCOSYLTRANSFERASE WBBK-RELATED"/>
    <property type="match status" value="1"/>
</dbReference>
<protein>
    <recommendedName>
        <fullName evidence="6">Glycosyltransferase</fullName>
    </recommendedName>
</protein>
<accession>A0A1C7H1K2</accession>
<feature type="domain" description="Glycosyl transferase family 1" evidence="2">
    <location>
        <begin position="184"/>
        <end position="334"/>
    </location>
</feature>
<proteinExistence type="predicted"/>
<dbReference type="Proteomes" id="UP000092631">
    <property type="component" value="Chromosome"/>
</dbReference>
<dbReference type="CDD" id="cd03801">
    <property type="entry name" value="GT4_PimA-like"/>
    <property type="match status" value="1"/>
</dbReference>
<dbReference type="Pfam" id="PF13439">
    <property type="entry name" value="Glyco_transf_4"/>
    <property type="match status" value="1"/>
</dbReference>
<dbReference type="OrthoDB" id="7560678at2"/>
<keyword evidence="5" id="KW-1185">Reference proteome</keyword>
<keyword evidence="1" id="KW-0808">Transferase</keyword>
<evidence type="ECO:0008006" key="6">
    <source>
        <dbReference type="Google" id="ProtNLM"/>
    </source>
</evidence>
<evidence type="ECO:0000256" key="1">
    <source>
        <dbReference type="ARBA" id="ARBA00022679"/>
    </source>
</evidence>
<sequence length="359" mass="41026">MNITCFHLYNDYSGSPKVLRNIVEGLLDKKHKVTIVTSKTNGVLNDLFEVDNLNYEYFNYHPSSNKFLWICHFIYAQVSLFLKALKYQDSSVFYINTIMPVGAAIAGRLLNKKVVYHYHENAFIKSSFYRVLYRIMLIIADEIICVSKYQRSFLPQSNNISVVYNALPESFICKLVPNMNKAFNKKNILMVSSLVLYKSPIEFITLAQKLPLYKFTLVLNDTQTAIENFISKYNIKVPNNIKIYPRQSDISRFYNEASILLNLSNRKKFIETFGMTALEGMSAGIPVIVPTVGGIAELVDDDINGYKIDVQQLDIIADRIKYMLSDIDIYSELAKGALTTAALYSNKYMCEGIETILVQ</sequence>
<dbReference type="GeneID" id="82187461"/>
<feature type="domain" description="Glycosyltransferase subfamily 4-like N-terminal" evidence="3">
    <location>
        <begin position="13"/>
        <end position="166"/>
    </location>
</feature>
<evidence type="ECO:0000259" key="2">
    <source>
        <dbReference type="Pfam" id="PF00534"/>
    </source>
</evidence>
<evidence type="ECO:0000313" key="4">
    <source>
        <dbReference type="EMBL" id="ANU57856.1"/>
    </source>
</evidence>
<dbReference type="GO" id="GO:0016757">
    <property type="term" value="F:glycosyltransferase activity"/>
    <property type="evidence" value="ECO:0007669"/>
    <property type="project" value="InterPro"/>
</dbReference>
<name>A0A1C7H1K2_9BACE</name>
<organism evidence="4 5">
    <name type="scientific">Bacteroides caecimuris</name>
    <dbReference type="NCBI Taxonomy" id="1796613"/>
    <lineage>
        <taxon>Bacteria</taxon>
        <taxon>Pseudomonadati</taxon>
        <taxon>Bacteroidota</taxon>
        <taxon>Bacteroidia</taxon>
        <taxon>Bacteroidales</taxon>
        <taxon>Bacteroidaceae</taxon>
        <taxon>Bacteroides</taxon>
    </lineage>
</organism>
<gene>
    <name evidence="4" type="ORF">A4V03_09950</name>
</gene>
<dbReference type="KEGG" id="bcae:A4V03_09950"/>
<dbReference type="SUPFAM" id="SSF53756">
    <property type="entry name" value="UDP-Glycosyltransferase/glycogen phosphorylase"/>
    <property type="match status" value="1"/>
</dbReference>
<dbReference type="GO" id="GO:0009103">
    <property type="term" value="P:lipopolysaccharide biosynthetic process"/>
    <property type="evidence" value="ECO:0007669"/>
    <property type="project" value="TreeGrafter"/>
</dbReference>
<dbReference type="Pfam" id="PF00534">
    <property type="entry name" value="Glycos_transf_1"/>
    <property type="match status" value="1"/>
</dbReference>
<dbReference type="Gene3D" id="3.40.50.2000">
    <property type="entry name" value="Glycogen Phosphorylase B"/>
    <property type="match status" value="2"/>
</dbReference>
<reference evidence="5" key="1">
    <citation type="submission" date="2016-04" db="EMBL/GenBank/DDBJ databases">
        <title>Complete Genome Sequences of Twelve Strains of a Stable Defined Moderately Diverse Mouse Microbiota 2 (sDMDMm2).</title>
        <authorList>
            <person name="Uchimura Y."/>
            <person name="Wyss M."/>
            <person name="Brugiroux S."/>
            <person name="Limenitakis J.P."/>
            <person name="Stecher B."/>
            <person name="McCoy K.D."/>
            <person name="Macpherson A.J."/>
        </authorList>
    </citation>
    <scope>NUCLEOTIDE SEQUENCE [LARGE SCALE GENOMIC DNA]</scope>
    <source>
        <strain evidence="5">I48</strain>
    </source>
</reference>
<evidence type="ECO:0000259" key="3">
    <source>
        <dbReference type="Pfam" id="PF13439"/>
    </source>
</evidence>
<dbReference type="InterPro" id="IPR028098">
    <property type="entry name" value="Glyco_trans_4-like_N"/>
</dbReference>
<dbReference type="EMBL" id="CP015401">
    <property type="protein sequence ID" value="ANU57856.1"/>
    <property type="molecule type" value="Genomic_DNA"/>
</dbReference>